<dbReference type="SMART" id="SM00028">
    <property type="entry name" value="TPR"/>
    <property type="match status" value="3"/>
</dbReference>
<dbReference type="OrthoDB" id="629492at2759"/>
<dbReference type="Pfam" id="PF13414">
    <property type="entry name" value="TPR_11"/>
    <property type="match status" value="1"/>
</dbReference>
<dbReference type="Proteomes" id="UP000605846">
    <property type="component" value="Unassembled WGS sequence"/>
</dbReference>
<evidence type="ECO:0000256" key="5">
    <source>
        <dbReference type="PROSITE-ProRule" id="PRU00339"/>
    </source>
</evidence>
<reference evidence="8" key="1">
    <citation type="submission" date="2020-01" db="EMBL/GenBank/DDBJ databases">
        <title>Genome Sequencing of Three Apophysomyces-Like Fungal Strains Confirms a Novel Fungal Genus in the Mucoromycota with divergent Burkholderia-like Endosymbiotic Bacteria.</title>
        <authorList>
            <person name="Stajich J.E."/>
            <person name="Macias A.M."/>
            <person name="Carter-House D."/>
            <person name="Lovett B."/>
            <person name="Kasson L.R."/>
            <person name="Berry K."/>
            <person name="Grigoriev I."/>
            <person name="Chang Y."/>
            <person name="Spatafora J."/>
            <person name="Kasson M.T."/>
        </authorList>
    </citation>
    <scope>NUCLEOTIDE SEQUENCE</scope>
    <source>
        <strain evidence="8">NRRL A-21654</strain>
    </source>
</reference>
<dbReference type="InterPro" id="IPR019734">
    <property type="entry name" value="TPR_rpt"/>
</dbReference>
<accession>A0A8H7BER8</accession>
<dbReference type="Pfam" id="PF07719">
    <property type="entry name" value="TPR_2"/>
    <property type="match status" value="1"/>
</dbReference>
<proteinExistence type="inferred from homology"/>
<comment type="caution">
    <text evidence="8">The sequence shown here is derived from an EMBL/GenBank/DDBJ whole genome shotgun (WGS) entry which is preliminary data.</text>
</comment>
<feature type="domain" description="RNA-polymerase II-associated protein 3-like C-terminal" evidence="7">
    <location>
        <begin position="276"/>
        <end position="365"/>
    </location>
</feature>
<feature type="compositionally biased region" description="Low complexity" evidence="6">
    <location>
        <begin position="181"/>
        <end position="199"/>
    </location>
</feature>
<keyword evidence="1" id="KW-0677">Repeat</keyword>
<name>A0A8H7BER8_9FUNG</name>
<sequence>MANTSAWQDLLQWQSEIRKKDELLSRRKPIHEEPLPPIRPSVDMILDGQKPVGLGVLTKESNAAIAKTEKEKGNQFFQKKEYHQAVEHYGRAIELDPTVSVYYLNRAMAYLKLNKFVEVERDCTQGLQLEPQNVKALWRRGIALRELGRPEEARADFQSALTIDPGNNAIVAELNKLPAKPSTITTSTSTTTRTRTTPSIPVPEEKRTLPIKVIDAAYTGFTTGSSSSTIASSSTTTDINKEDKIHVSSPAKTVAKEQKELAEVSLHHTPLKLECPRTNFEFERDWKACRHRGNDMLYQYFQCIPPSSYASLFKSSLESDQFEKMIEIIDKYYFKEKTEKEIYDVLEGLSRVRRMDMLVMFLSRDHLKVLQNIFDTLKGSVDHDRLAAVAKVYRIKV</sequence>
<evidence type="ECO:0000256" key="1">
    <source>
        <dbReference type="ARBA" id="ARBA00022737"/>
    </source>
</evidence>
<keyword evidence="2 5" id="KW-0802">TPR repeat</keyword>
<dbReference type="EMBL" id="JABAYA010000332">
    <property type="protein sequence ID" value="KAF7720933.1"/>
    <property type="molecule type" value="Genomic_DNA"/>
</dbReference>
<dbReference type="PROSITE" id="PS50005">
    <property type="entry name" value="TPR"/>
    <property type="match status" value="2"/>
</dbReference>
<dbReference type="AlphaFoldDB" id="A0A8H7BER8"/>
<keyword evidence="9" id="KW-1185">Reference proteome</keyword>
<organism evidence="8 9">
    <name type="scientific">Apophysomyces ossiformis</name>
    <dbReference type="NCBI Taxonomy" id="679940"/>
    <lineage>
        <taxon>Eukaryota</taxon>
        <taxon>Fungi</taxon>
        <taxon>Fungi incertae sedis</taxon>
        <taxon>Mucoromycota</taxon>
        <taxon>Mucoromycotina</taxon>
        <taxon>Mucoromycetes</taxon>
        <taxon>Mucorales</taxon>
        <taxon>Mucorineae</taxon>
        <taxon>Mucoraceae</taxon>
        <taxon>Apophysomyces</taxon>
    </lineage>
</organism>
<dbReference type="InterPro" id="IPR025986">
    <property type="entry name" value="RPAP3-like_C"/>
</dbReference>
<protein>
    <recommendedName>
        <fullName evidence="4">RNA polymerase II-associated protein 3</fullName>
    </recommendedName>
</protein>
<comment type="similarity">
    <text evidence="3">Belongs to the RPAP3 family.</text>
</comment>
<evidence type="ECO:0000313" key="9">
    <source>
        <dbReference type="Proteomes" id="UP000605846"/>
    </source>
</evidence>
<gene>
    <name evidence="8" type="ORF">EC973_005757</name>
</gene>
<dbReference type="GO" id="GO:0101031">
    <property type="term" value="C:protein folding chaperone complex"/>
    <property type="evidence" value="ECO:0007669"/>
    <property type="project" value="TreeGrafter"/>
</dbReference>
<dbReference type="InterPro" id="IPR051966">
    <property type="entry name" value="RPAP3"/>
</dbReference>
<dbReference type="InterPro" id="IPR013105">
    <property type="entry name" value="TPR_2"/>
</dbReference>
<dbReference type="Gene3D" id="1.25.40.10">
    <property type="entry name" value="Tetratricopeptide repeat domain"/>
    <property type="match status" value="1"/>
</dbReference>
<dbReference type="SUPFAM" id="SSF48452">
    <property type="entry name" value="TPR-like"/>
    <property type="match status" value="1"/>
</dbReference>
<feature type="region of interest" description="Disordered" evidence="6">
    <location>
        <begin position="181"/>
        <end position="202"/>
    </location>
</feature>
<evidence type="ECO:0000256" key="3">
    <source>
        <dbReference type="ARBA" id="ARBA00038275"/>
    </source>
</evidence>
<feature type="repeat" description="TPR" evidence="5">
    <location>
        <begin position="66"/>
        <end position="99"/>
    </location>
</feature>
<dbReference type="PANTHER" id="PTHR46423:SF1">
    <property type="entry name" value="RNA POLYMERASE II-ASSOCIATED PROTEIN 3"/>
    <property type="match status" value="1"/>
</dbReference>
<evidence type="ECO:0000256" key="4">
    <source>
        <dbReference type="ARBA" id="ARBA00040133"/>
    </source>
</evidence>
<evidence type="ECO:0000256" key="2">
    <source>
        <dbReference type="ARBA" id="ARBA00022803"/>
    </source>
</evidence>
<evidence type="ECO:0000256" key="6">
    <source>
        <dbReference type="SAM" id="MobiDB-lite"/>
    </source>
</evidence>
<feature type="repeat" description="TPR" evidence="5">
    <location>
        <begin position="134"/>
        <end position="167"/>
    </location>
</feature>
<dbReference type="PANTHER" id="PTHR46423">
    <property type="entry name" value="RNA POLYMERASE II-ASSOCIATED PROTEIN 3"/>
    <property type="match status" value="1"/>
</dbReference>
<evidence type="ECO:0000313" key="8">
    <source>
        <dbReference type="EMBL" id="KAF7720933.1"/>
    </source>
</evidence>
<dbReference type="InterPro" id="IPR011990">
    <property type="entry name" value="TPR-like_helical_dom_sf"/>
</dbReference>
<evidence type="ECO:0000259" key="7">
    <source>
        <dbReference type="Pfam" id="PF13877"/>
    </source>
</evidence>
<dbReference type="Pfam" id="PF13877">
    <property type="entry name" value="RPAP3_C"/>
    <property type="match status" value="1"/>
</dbReference>